<evidence type="ECO:0000256" key="4">
    <source>
        <dbReference type="ARBA" id="ARBA00022833"/>
    </source>
</evidence>
<gene>
    <name evidence="7" type="ORF">COW36_14425</name>
</gene>
<feature type="domain" description="Extradiol ring-cleavage dioxygenase class III enzyme subunit B" evidence="6">
    <location>
        <begin position="29"/>
        <end position="248"/>
    </location>
</feature>
<sequence>MSVQPALYIPHGGGPCFFMDWTWGPADSWDKLADWLKNLRHTLPVPQAIVVVSAHWENSAEVLITGHAQPPLLYDYYGFPEHTYQLSYPAPGAPDLAGKIQTHLAAQAIPARIDAERGYDHGVFIPLKLIYPEAQIPVVQISLLASLDPARHLEIGKALAPLREEGVLLLGSGMSFHNLRVFGQNVMEQSQAFDAWLTQTLQASAEERNLALADWAKAPSGRFCHPREEHLLPLMVVAGAAESAKGEKVFTDAIMGSQISAFQFN</sequence>
<dbReference type="Pfam" id="PF02900">
    <property type="entry name" value="LigB"/>
    <property type="match status" value="1"/>
</dbReference>
<dbReference type="GO" id="GO:0008198">
    <property type="term" value="F:ferrous iron binding"/>
    <property type="evidence" value="ECO:0007669"/>
    <property type="project" value="InterPro"/>
</dbReference>
<dbReference type="InterPro" id="IPR004183">
    <property type="entry name" value="Xdiol_dOase_suB"/>
</dbReference>
<protein>
    <submittedName>
        <fullName evidence="7">Dioxygenase</fullName>
    </submittedName>
</protein>
<keyword evidence="3" id="KW-0479">Metal-binding</keyword>
<keyword evidence="5" id="KW-0560">Oxidoreductase</keyword>
<evidence type="ECO:0000313" key="8">
    <source>
        <dbReference type="Proteomes" id="UP000231019"/>
    </source>
</evidence>
<comment type="caution">
    <text evidence="7">The sequence shown here is derived from an EMBL/GenBank/DDBJ whole genome shotgun (WGS) entry which is preliminary data.</text>
</comment>
<dbReference type="PANTHER" id="PTHR30096">
    <property type="entry name" value="4,5-DOPA DIOXYGENASE EXTRADIOL-LIKE PROTEIN"/>
    <property type="match status" value="1"/>
</dbReference>
<evidence type="ECO:0000256" key="5">
    <source>
        <dbReference type="ARBA" id="ARBA00023002"/>
    </source>
</evidence>
<proteinExistence type="inferred from homology"/>
<dbReference type="PIRSF" id="PIRSF006157">
    <property type="entry name" value="Doxgns_DODA"/>
    <property type="match status" value="1"/>
</dbReference>
<evidence type="ECO:0000256" key="1">
    <source>
        <dbReference type="ARBA" id="ARBA00001947"/>
    </source>
</evidence>
<keyword evidence="4" id="KW-0862">Zinc</keyword>
<evidence type="ECO:0000259" key="6">
    <source>
        <dbReference type="Pfam" id="PF02900"/>
    </source>
</evidence>
<accession>A0A2M7G2W7</accession>
<organism evidence="7 8">
    <name type="scientific">bacterium (Candidatus Blackallbacteria) CG17_big_fil_post_rev_8_21_14_2_50_48_46</name>
    <dbReference type="NCBI Taxonomy" id="2014261"/>
    <lineage>
        <taxon>Bacteria</taxon>
        <taxon>Candidatus Blackallbacteria</taxon>
    </lineage>
</organism>
<dbReference type="AlphaFoldDB" id="A0A2M7G2W7"/>
<dbReference type="Gene3D" id="3.40.830.10">
    <property type="entry name" value="LigB-like"/>
    <property type="match status" value="1"/>
</dbReference>
<evidence type="ECO:0000256" key="2">
    <source>
        <dbReference type="ARBA" id="ARBA00007581"/>
    </source>
</evidence>
<dbReference type="GO" id="GO:0008270">
    <property type="term" value="F:zinc ion binding"/>
    <property type="evidence" value="ECO:0007669"/>
    <property type="project" value="InterPro"/>
</dbReference>
<dbReference type="PANTHER" id="PTHR30096:SF0">
    <property type="entry name" value="4,5-DOPA DIOXYGENASE EXTRADIOL-LIKE PROTEIN"/>
    <property type="match status" value="1"/>
</dbReference>
<evidence type="ECO:0000256" key="3">
    <source>
        <dbReference type="ARBA" id="ARBA00022723"/>
    </source>
</evidence>
<dbReference type="EMBL" id="PFFQ01000040">
    <property type="protein sequence ID" value="PIW16156.1"/>
    <property type="molecule type" value="Genomic_DNA"/>
</dbReference>
<keyword evidence="7" id="KW-0223">Dioxygenase</keyword>
<evidence type="ECO:0000313" key="7">
    <source>
        <dbReference type="EMBL" id="PIW16156.1"/>
    </source>
</evidence>
<dbReference type="Proteomes" id="UP000231019">
    <property type="component" value="Unassembled WGS sequence"/>
</dbReference>
<dbReference type="InterPro" id="IPR014436">
    <property type="entry name" value="Extradiol_dOase_DODA"/>
</dbReference>
<name>A0A2M7G2W7_9BACT</name>
<comment type="cofactor">
    <cofactor evidence="1">
        <name>Zn(2+)</name>
        <dbReference type="ChEBI" id="CHEBI:29105"/>
    </cofactor>
</comment>
<comment type="similarity">
    <text evidence="2">Belongs to the DODA-type extradiol aromatic ring-opening dioxygenase family.</text>
</comment>
<reference evidence="7 8" key="1">
    <citation type="submission" date="2017-09" db="EMBL/GenBank/DDBJ databases">
        <title>Depth-based differentiation of microbial function through sediment-hosted aquifers and enrichment of novel symbionts in the deep terrestrial subsurface.</title>
        <authorList>
            <person name="Probst A.J."/>
            <person name="Ladd B."/>
            <person name="Jarett J.K."/>
            <person name="Geller-Mcgrath D.E."/>
            <person name="Sieber C.M."/>
            <person name="Emerson J.B."/>
            <person name="Anantharaman K."/>
            <person name="Thomas B.C."/>
            <person name="Malmstrom R."/>
            <person name="Stieglmeier M."/>
            <person name="Klingl A."/>
            <person name="Woyke T."/>
            <person name="Ryan C.M."/>
            <person name="Banfield J.F."/>
        </authorList>
    </citation>
    <scope>NUCLEOTIDE SEQUENCE [LARGE SCALE GENOMIC DNA]</scope>
    <source>
        <strain evidence="7">CG17_big_fil_post_rev_8_21_14_2_50_48_46</strain>
    </source>
</reference>
<dbReference type="CDD" id="cd07363">
    <property type="entry name" value="45_DOPA_Dioxygenase"/>
    <property type="match status" value="1"/>
</dbReference>
<dbReference type="SUPFAM" id="SSF53213">
    <property type="entry name" value="LigB-like"/>
    <property type="match status" value="1"/>
</dbReference>
<dbReference type="GO" id="GO:0016702">
    <property type="term" value="F:oxidoreductase activity, acting on single donors with incorporation of molecular oxygen, incorporation of two atoms of oxygen"/>
    <property type="evidence" value="ECO:0007669"/>
    <property type="project" value="UniProtKB-ARBA"/>
</dbReference>